<dbReference type="FunFam" id="2.60.40.10:FF:001099">
    <property type="entry name" value="Usherin"/>
    <property type="match status" value="1"/>
</dbReference>
<feature type="domain" description="Fibronectin type-III" evidence="18">
    <location>
        <begin position="978"/>
        <end position="1060"/>
    </location>
</feature>
<feature type="domain" description="Fibronectin type-III" evidence="18">
    <location>
        <begin position="2439"/>
        <end position="2526"/>
    </location>
</feature>
<dbReference type="Pfam" id="PF00041">
    <property type="entry name" value="fn3"/>
    <property type="match status" value="20"/>
</dbReference>
<evidence type="ECO:0000256" key="5">
    <source>
        <dbReference type="ARBA" id="ARBA00022729"/>
    </source>
</evidence>
<keyword evidence="15" id="KW-0812">Transmembrane</keyword>
<dbReference type="InterPro" id="IPR050713">
    <property type="entry name" value="RTP_Phos/Ushers"/>
</dbReference>
<dbReference type="Proteomes" id="UP000694580">
    <property type="component" value="Chromosome 1"/>
</dbReference>
<evidence type="ECO:0000256" key="4">
    <source>
        <dbReference type="ARBA" id="ARBA00022525"/>
    </source>
</evidence>
<dbReference type="FunFam" id="2.60.40.10:FF:000915">
    <property type="entry name" value="Usherin"/>
    <property type="match status" value="1"/>
</dbReference>
<evidence type="ECO:0000259" key="16">
    <source>
        <dbReference type="PROSITE" id="PS50025"/>
    </source>
</evidence>
<feature type="domain" description="Fibronectin type-III" evidence="18">
    <location>
        <begin position="1160"/>
        <end position="1282"/>
    </location>
</feature>
<feature type="compositionally biased region" description="Polar residues" evidence="14">
    <location>
        <begin position="1957"/>
        <end position="1968"/>
    </location>
</feature>
<sequence length="5091" mass="557386">RVGNVLNVESILLFLFFYILAPQGHFPRLQNVGACKPVSAFPPESTCGVPERNAYCQPAATPDDLRTCAQQFCVQECPYRSSSPPHADLLSSSLGTCVTMDSRDRRPGAEPEAGSLIFRNQPDCFASSPVPNLGSGGSFTLTAWLKPEASSLMTVIEKSVEGQIAFLITISEEAVELRYSVRSGQSFSLSMRTMGRISKAEWTHVALQVGGTIHVSLFLNGLEEDSTAFDTHSLVGPIVDIRSDSAMWIGQSSNGKSGLHDSIHVAIVEVFSGHLPHLHAQSECRCPPSHPRVHPLVERYCIPNSAEDTTNNRVLRLNLDAHPLHYINDNDIGTSWISSVFLSPEILHDGVTVTFDLENGDYEVFYVILQFLSPQPEAVRIQRKTRGSPEWRDWQYLAKNCSVFGLEDNGALERPDSVNCLQFPSEVPYSRGNVTFSMLTPEPNLRPGYNDFYNSPALQEFVRASQVRIHLRGQYHTQQARVPYRHRYYGVDEITISGRCHCHGHADSCDTRLSPYHCVCTPESHTQGKNCERCAALFNDKPFRSGNQLQAFNCRPCQCNGHASSCHYDIAVDPYPEEHFRGGGGVCDNCQHNTAGRNCERCQSLFFREQDEALWTHDVCRPCACYAAGTVNGSLECDEIGGQCKCKRHVSGRQCNQCQHGFYKLQHSHPDGCRACNCNTAGTERADITCHQDSGQCQCKANVIGRYQATLLPPSLSLSTSSFASINHSFPGKSMCGFLKVKLLCLTCDRCNYGFKLLNHINPEGCVPCGCHGNGSLHQFCNPFLGQCECKDGVQGLLCDTCAPNFYGLTTSGKCHSCECSLAGTILGSTCDPVTGQCSCKRHVEGQCCDTCRPGYHSLDQTNSLGCLPCQCNLEGTVNATNVCNPNTGQCPCTEWVEGLQCTHCTQHTFNRTSTDGTCEACGCDPVGGLDGSCHPQSGQCLCKLFVTGEKCDTCVHGASHMDPDNHLGCTKAPSQQPPPVGYVVSSSAISLSWGPPDSPNSNTLWYHLLRDTEEIHTIQPMIFEDNTLSPYEEYSYQLVTSNIHGNTSSTVVNYRTLSTVPFQEELKLFQQGRIRPNTISFNWTIPQNTSGPLEHFVLNSVNELTGEKQVHYTGLQTEATARGLSPFTRYSFFLQACTSGGCAQSDRLTLSTAQIPPLHQAPPTITTLGPNQLEVAWDPPIQTNGIIIRYELFMRGPIYPLENDTGPPAEDRVFLSSGWLNRQQTISSANENALTPPQSNVTVSNLEPYSMYQFRVLTVNMAGSTLSKWASGRTAEGVPEYLPPPQVSPVSSSSLRVTWDTPQDRDIRGRVTEYKVNASVCSWKCVSSQVLYTASEEETSYTVEGLKAFQEYNFTVTACNRLGCVDSEPVLGRCLSAAPAGLSAPKLMPLNMTAMEVSWDPPRELNGPPPLYHLERTDVSFSDPFDPVIRGTRFLGNGYFRFPSSTLPVNSDFTGLQLSFRTRAKDGLILCALSPGSQEEYVALQMHNGRPFFLFDPQASAVALSPEDDGGRWYNDNQWHHVIATRKQAVGTIIVDNQYRGSASATSGSTIIGENTGVFIGGLPRSFSLLREDTGDARLVQQGFSGCLRDVLVKRADRPFEEWEPLNWDAALEEVETYESWEGCPAHSEEGAHFLGHGFLQLKTETFSGGENFEISFEFKTDQLNTLLLFAYDTDGEDYIQAELQGGILTWTLHWGTQVTEVSLWVGLSYCDGGWNSLTLQKRGALASAELNEAFEEERSATRGILKVTSPLYLGGTAQNVTFPLSMSPSRCLAGFGGCIRNVKFTRGPVVNLAAVSSNAVRVNLDGCLSADTSVNCRGNDSILVYTGREQRAEDLALQPFTEYLYRVMASGEGGWAAGPWGRGRSREMVPQSVLTPSRVVCVNGYSAEVSWDEPAEVRGVIEKYIVKAYNRDDPSSSPISATFLHVDHLTGNLSGLTPFTRYSITLTACSRAGCSESTDSGRSVSTPEEAPEDVSPPDAVSYPNTLSLYWSHPQRPNGIITEYLLYRDNTLIYRGNDTEFSVTGLDVYTPHRLLLSGCTSAGCSNSTEVTLYTGQLPPAHMDQPVLTVLDSHSVYVWTAPMEVNGVLEFYTLYLSTPGEEPTVVYNSSQLFEDHTLRNLVPGTTYLFQIAACSGGGCTLSLPTQARTEESTPEDVPAPTVVPLSPDSFSITWTPPLKPNGVITSYSLWMNGVLVQNSSALDFVVSDLSAWSLHSFRVQACTAKGCALGPLVEARTLEMAPVGSVALEVLSESPNSVRARWQAPAKPNGNLTYTLLFAGVFYHSDVETRVLHISSRVGLWTSVDGLLPFTNYTVSVHACNSQGCVESPPTAVTLPPGAPDGVMPPRLAAATPSTLQVVWSAPARYNAPGPLRYRLQMRTAVDQPIQDLLDNVTTSFSHTAEGLQPYTLYQFRLLVAHSHGETASPWVPLLTAQDRPGSVDPPVISDIFPRSATISWRPPSQPHGIITQYNIYKNADLAATVPGNTSSFNYFYLQPYRNYTLQVEACTVAGCTLSAKSHTFRTPPAPPMGVQPPRLFSDTPTSVLLSWDPPLQANGELEGYTVERRVHDTQQISVVATLNPEQPLTYLDNSAALSPWTSYEYRVVASTLQGGSNSSRWHRVTTRPSRPAGLQPPQVMVLGPDSVQVTWAAPLIANGEIERYEIRMPDPRISFSNTSVLNYTVTNLVPHTNYSVTILACSTGGGYIGGCTESLATSVTTLPTIPQGLGPLSVVAVSESFLAVSWQPPSRPNGPNLRYELLRRKTRQPLASLPPEDLNLWYNVYAGAKLFHEDKGLSRFTEYQYKLMVYNDVGYATGETATAVTLAGVPLAPSSLSALTINHTAIHVSWTTPTLQDLQGEVVLFTLWVNTTECSQALVIGPEVNAATIGDLKPNTEYRISLQVFNGAHNATSKAVTCTTADGEPEGVFPPEVVTLNSTAVRVLWLEPLTPNGAIVEYRIYVDGGIRGTANNISGSMELSGLLPFTVYDVQVEVCTVYACVKSNTTQVTTVEDLPADITAPHIQVLGSRSIKLDWSSPGQPNGIMLGYDVRRRILKPCEELLTLQTERPEMLCLVLFCYIIKCFFFFAWQTCCGETVYSHRPSYQCCGEHFLPSQNASVSICCGGQLVQAFPDHRCCGGYYIMVPPGEVCCPNSKQMHVSVGLGDSCCGGKPFSSSAGQICCGGLLHDGFHSQCCGGRVVDRELVCCGDEDQGVAHTSTSGMSCCGELYVNLSATLCCGGDGEEPRVHQVDNLSAAVKCCRSEVIQQGEECCNGVGYNPSEFVCADQASPGVPMEKHCSPSTLCPVSAAARAYCGSCEFNPTLAICTWAPGLPSPPNQNPPHAETASGLCPTSEDLIYSGTAHRYSFTDTGLEPFSTYEYRVSAWNSFGRSFSSFALVTTKEDTPQGVPTPHWRKVGSRDDIIYVEWAPPTHTNGKISHYVILRDGQERYRGSELSFTDVVDIRPFQEYVYQLRACTAAGCTDSHKVVAVTVQGVPENVPAPMVSVLGPRALQLSWTPPARPNGVIREYHINQSGAGLIFTDTQRAMRHTLTGLQPHTDYSFVLTACTSAGCGASQPSTGRTLQDAPVGVWASPRHVLVSPNEVELYWSEPSQPNGLLSQYRLLRDAALLFTGDRRNMSYTDTGLQPNSRYVYELEASTGGGSSRSDRYVIQTPVSSPEQIQPPYNVTVTSPRSVFVAWTAPGVFNASLPLEYNVLLNPGSKESLIRVAGRDQYLHLPGLHPFTHYLIRVQACQPDGCGVGKGVNVQTSEAAPEEMEAPIVKAVGPTVIEVRWTQPHKPNGFITAYFIHRRPVRSRQELLVFIWSQGPLEFIDASDVLQPFTEYEFRVKASNAQGSVTSPWASTLTLEAEPQGMTPPSAWPTSAYALLLNWTRPASPNGVISQYRVVYQKRQSDPTLNVSPIIAVTVPGEVMQAHVFGLEPHTTYNARVEAVNGAGSVSSPWAMVRTMEASPSGLANFSVEKKEHGRALMLQWPEPDTPNGVIRMYNIYSEDNLEFSGLSRQFLFRRLEPYTTYSLVLEACTQTGCTRTAPQPITTEEATPSSSPPPITPQIKDSSVQLTWVPPTLPNGRILYYQVMGVAVEEGRVMTEDDYLKRAKVFFTENNTQASSFSYNVTGLLPWTRYKFLVRVVNSAGHADSPWVSVQTRQTSPRGLSPPTISHIEGNPYKLLVSWTPPADTNGVLLTYRIQRDNVSFHFSFDTSVLSYTDEDLMPYTTYSYAIIACTIEGCITSDPTNTRTLEAPPALVEAPSVEDLTAYSATIFWNAPLIQNGEITLYILQINGEEIYQGKKLKTQASGLEPHRSYELRLKACTNGGCTTSKPTAIQTMEAPPTGLHAPGVKVTGSESVEVSWREPDHPNGLITSYELRRDGQLVYVGMDTRYHDFTLLPSMEYSYTVTANNSQGTTTSPQAVAKTHPSAPSGVAPPKLQTTGPSSILVEWDPPARANGVIISYSVYRRDPAEPNIKRHIFPPHHSSFQSCSVALTGLKPYYRYEVRVEACTLLGCAASDWASIQTLEAPPSGQNAPLLDLQTETNGIQTLFLLSWSPPAQANGKLLHYELYRRQVLENVAPSGAILVHRNISTSYHDAKLLPFTTYEYQVWAVNSAGRSGSPWARGRTGPAPPEGVRPPTFLRIHATSAVVDISPPAKPNGIVSLYRVFAESKDTHQLLSEGTSRQQTLHGLRPFTLYSVGVEACTCFLCCSRGPVSELRTQASAPAQQAPPRPVSFTSRSALVEWDEPLYPNGIIESCELHVRTACPQPQQPVPLPCSPGSIETRFIGKGQSFNISGLQPYTSYDLRVVSYNNMGSASSHWTPVTTLKEAPQYKEPFLVISNLTTVFLDWGDSFALNGPLRDFVLTESGLRLYSGFHSSLYIPRTSDKSIDPPFSVCVDSGPVEPTDGDKTSLHASGLRFYSELWFIILMSFLGLLLLALLLGLVLRRALNKPPFVRERPPLVPLQKRSPIYPPSDSYLGLVDTKISSCSRSAIHSYPSATMSVLRVPSQGTLSHGFSQNSLHRSVSQLIDTHDKKSLMDDGGWDAAVQRTDSGMFVGDEEFVESIKGYSSVRKEHTVFTDTHL</sequence>
<comment type="caution">
    <text evidence="13">Lacks conserved residue(s) required for the propagation of feature annotation.</text>
</comment>
<organism evidence="20 21">
    <name type="scientific">Denticeps clupeoides</name>
    <name type="common">denticle herring</name>
    <dbReference type="NCBI Taxonomy" id="299321"/>
    <lineage>
        <taxon>Eukaryota</taxon>
        <taxon>Metazoa</taxon>
        <taxon>Chordata</taxon>
        <taxon>Craniata</taxon>
        <taxon>Vertebrata</taxon>
        <taxon>Euteleostomi</taxon>
        <taxon>Actinopterygii</taxon>
        <taxon>Neopterygii</taxon>
        <taxon>Teleostei</taxon>
        <taxon>Clupei</taxon>
        <taxon>Clupeiformes</taxon>
        <taxon>Denticipitoidei</taxon>
        <taxon>Denticipitidae</taxon>
        <taxon>Denticeps</taxon>
    </lineage>
</organism>
<dbReference type="FunFam" id="2.10.25.10:FF:000313">
    <property type="entry name" value="Usherin"/>
    <property type="match status" value="1"/>
</dbReference>
<feature type="region of interest" description="Disordered" evidence="14">
    <location>
        <begin position="4046"/>
        <end position="4070"/>
    </location>
</feature>
<dbReference type="PROSITE" id="PS50025">
    <property type="entry name" value="LAM_G_DOMAIN"/>
    <property type="match status" value="2"/>
</dbReference>
<feature type="domain" description="Laminin G" evidence="16">
    <location>
        <begin position="1630"/>
        <end position="1809"/>
    </location>
</feature>
<dbReference type="SUPFAM" id="SSF57196">
    <property type="entry name" value="EGF/Laminin"/>
    <property type="match status" value="5"/>
</dbReference>
<dbReference type="Gene3D" id="2.60.40.10">
    <property type="entry name" value="Immunoglobulins"/>
    <property type="match status" value="33"/>
</dbReference>
<feature type="domain" description="Fibronectin type-III" evidence="18">
    <location>
        <begin position="4542"/>
        <end position="4640"/>
    </location>
</feature>
<name>A0AAY4AIF1_9TELE</name>
<evidence type="ECO:0000259" key="17">
    <source>
        <dbReference type="PROSITE" id="PS50027"/>
    </source>
</evidence>
<dbReference type="FunFam" id="2.60.40.10:FF:001085">
    <property type="entry name" value="Usherin"/>
    <property type="match status" value="1"/>
</dbReference>
<feature type="domain" description="Fibronectin type-III" evidence="18">
    <location>
        <begin position="4262"/>
        <end position="4346"/>
    </location>
</feature>
<evidence type="ECO:0000313" key="20">
    <source>
        <dbReference type="Ensembl" id="ENSDCDP00010007096.1"/>
    </source>
</evidence>
<reference evidence="20" key="3">
    <citation type="submission" date="2025-09" db="UniProtKB">
        <authorList>
            <consortium name="Ensembl"/>
        </authorList>
    </citation>
    <scope>IDENTIFICATION</scope>
</reference>
<keyword evidence="15" id="KW-0472">Membrane</keyword>
<feature type="compositionally biased region" description="Low complexity" evidence="14">
    <location>
        <begin position="4050"/>
        <end position="4059"/>
    </location>
</feature>
<feature type="domain" description="Fibronectin type-III" evidence="18">
    <location>
        <begin position="4734"/>
        <end position="4836"/>
    </location>
</feature>
<dbReference type="PROSITE" id="PS51117">
    <property type="entry name" value="LAMININ_NTER"/>
    <property type="match status" value="1"/>
</dbReference>
<dbReference type="FunFam" id="2.60.40.10:FF:000819">
    <property type="entry name" value="Usherin"/>
    <property type="match status" value="1"/>
</dbReference>
<feature type="disulfide bond" evidence="13">
    <location>
        <begin position="943"/>
        <end position="952"/>
    </location>
</feature>
<feature type="domain" description="Fibronectin type-III" evidence="18">
    <location>
        <begin position="2530"/>
        <end position="2626"/>
    </location>
</feature>
<dbReference type="FunFam" id="2.60.40.10:FF:002683">
    <property type="entry name" value="Predicted protein"/>
    <property type="match status" value="1"/>
</dbReference>
<feature type="domain" description="Laminin G" evidence="16">
    <location>
        <begin position="1430"/>
        <end position="1625"/>
    </location>
</feature>
<feature type="domain" description="Fibronectin type-III" evidence="18">
    <location>
        <begin position="1284"/>
        <end position="1381"/>
    </location>
</feature>
<dbReference type="InterPro" id="IPR002049">
    <property type="entry name" value="LE_dom"/>
</dbReference>
<dbReference type="PROSITE" id="PS01248">
    <property type="entry name" value="EGF_LAM_1"/>
    <property type="match status" value="2"/>
</dbReference>
<reference evidence="20 21" key="1">
    <citation type="submission" date="2020-06" db="EMBL/GenBank/DDBJ databases">
        <authorList>
            <consortium name="Wellcome Sanger Institute Data Sharing"/>
        </authorList>
    </citation>
    <scope>NUCLEOTIDE SEQUENCE [LARGE SCALE GENOMIC DNA]</scope>
</reference>
<feature type="disulfide bond" evidence="13">
    <location>
        <begin position="769"/>
        <end position="781"/>
    </location>
</feature>
<feature type="domain" description="Fibronectin type-III" evidence="18">
    <location>
        <begin position="3587"/>
        <end position="3673"/>
    </location>
</feature>
<dbReference type="FunFam" id="2.60.120.200:FF:000126">
    <property type="entry name" value="usherin"/>
    <property type="match status" value="1"/>
</dbReference>
<evidence type="ECO:0000256" key="8">
    <source>
        <dbReference type="ARBA" id="ARBA00023180"/>
    </source>
</evidence>
<feature type="disulfide bond" evidence="13">
    <location>
        <begin position="840"/>
        <end position="849"/>
    </location>
</feature>
<feature type="region of interest" description="Disordered" evidence="14">
    <location>
        <begin position="4418"/>
        <end position="4444"/>
    </location>
</feature>
<feature type="domain" description="Fibronectin type-III" evidence="18">
    <location>
        <begin position="1063"/>
        <end position="1159"/>
    </location>
</feature>
<dbReference type="CDD" id="cd00055">
    <property type="entry name" value="EGF_Lam"/>
    <property type="match status" value="8"/>
</dbReference>
<dbReference type="PANTHER" id="PTHR46957">
    <property type="entry name" value="CYTOKINE RECEPTOR"/>
    <property type="match status" value="1"/>
</dbReference>
<proteinExistence type="predicted"/>
<keyword evidence="4" id="KW-0964">Secreted</keyword>
<feature type="domain" description="Fibronectin type-III" evidence="18">
    <location>
        <begin position="3296"/>
        <end position="3404"/>
    </location>
</feature>
<evidence type="ECO:0000256" key="1">
    <source>
        <dbReference type="ARBA" id="ARBA00004316"/>
    </source>
</evidence>
<evidence type="ECO:0000256" key="13">
    <source>
        <dbReference type="PROSITE-ProRule" id="PRU00460"/>
    </source>
</evidence>
<feature type="transmembrane region" description="Helical" evidence="15">
    <location>
        <begin position="4931"/>
        <end position="4953"/>
    </location>
</feature>
<feature type="domain" description="Laminin EGF-like" evidence="17">
    <location>
        <begin position="922"/>
        <end position="972"/>
    </location>
</feature>
<feature type="domain" description="Fibronectin type-III" evidence="18">
    <location>
        <begin position="3971"/>
        <end position="4056"/>
    </location>
</feature>
<feature type="domain" description="Fibronectin type-III" evidence="18">
    <location>
        <begin position="4058"/>
        <end position="4168"/>
    </location>
</feature>
<dbReference type="Pfam" id="PF00055">
    <property type="entry name" value="Laminin_N"/>
    <property type="match status" value="1"/>
</dbReference>
<feature type="domain" description="Fibronectin type-III" evidence="18">
    <location>
        <begin position="2829"/>
        <end position="2920"/>
    </location>
</feature>
<dbReference type="FunFam" id="2.10.25.10:FF:000090">
    <property type="entry name" value="laminin subunit alpha"/>
    <property type="match status" value="3"/>
</dbReference>
<evidence type="ECO:0000256" key="12">
    <source>
        <dbReference type="ARBA" id="ARBA00082367"/>
    </source>
</evidence>
<feature type="domain" description="Laminin EGF-like" evidence="17">
    <location>
        <begin position="769"/>
        <end position="817"/>
    </location>
</feature>
<dbReference type="GO" id="GO:0005576">
    <property type="term" value="C:extracellular region"/>
    <property type="evidence" value="ECO:0007669"/>
    <property type="project" value="UniProtKB-SubCell"/>
</dbReference>
<feature type="domain" description="Laminin N-terminal" evidence="19">
    <location>
        <begin position="259"/>
        <end position="499"/>
    </location>
</feature>
<dbReference type="SMART" id="SM00136">
    <property type="entry name" value="LamNT"/>
    <property type="match status" value="1"/>
</dbReference>
<dbReference type="GO" id="GO:0032420">
    <property type="term" value="C:stereocilium"/>
    <property type="evidence" value="ECO:0007669"/>
    <property type="project" value="UniProtKB-ARBA"/>
</dbReference>
<dbReference type="InterPro" id="IPR008211">
    <property type="entry name" value="Laminin_N"/>
</dbReference>
<evidence type="ECO:0000256" key="14">
    <source>
        <dbReference type="SAM" id="MobiDB-lite"/>
    </source>
</evidence>
<feature type="disulfide bond" evidence="13">
    <location>
        <begin position="646"/>
        <end position="655"/>
    </location>
</feature>
<dbReference type="FunFam" id="2.60.40.10:FF:001004">
    <property type="entry name" value="Usherin"/>
    <property type="match status" value="1"/>
</dbReference>
<dbReference type="SUPFAM" id="SSF49265">
    <property type="entry name" value="Fibronectin type III"/>
    <property type="match status" value="20"/>
</dbReference>
<keyword evidence="8" id="KW-0325">Glycoprotein</keyword>
<dbReference type="FunFam" id="2.60.40.10:FF:001211">
    <property type="entry name" value="Usherin"/>
    <property type="match status" value="2"/>
</dbReference>
<accession>A0AAY4AIF1</accession>
<dbReference type="FunFam" id="2.60.40.10:FF:001285">
    <property type="entry name" value="Usherin"/>
    <property type="match status" value="1"/>
</dbReference>
<dbReference type="FunFam" id="2.60.40.10:FF:000991">
    <property type="entry name" value="Usherin"/>
    <property type="match status" value="1"/>
</dbReference>
<evidence type="ECO:0000256" key="15">
    <source>
        <dbReference type="SAM" id="Phobius"/>
    </source>
</evidence>
<keyword evidence="7 13" id="KW-1015">Disulfide bond</keyword>
<dbReference type="FunFam" id="2.60.40.10:FF:001052">
    <property type="entry name" value="Usherin"/>
    <property type="match status" value="1"/>
</dbReference>
<feature type="domain" description="Fibronectin type-III" evidence="18">
    <location>
        <begin position="4347"/>
        <end position="4437"/>
    </location>
</feature>
<feature type="domain" description="Fibronectin type-III" evidence="18">
    <location>
        <begin position="2725"/>
        <end position="2828"/>
    </location>
</feature>
<feature type="domain" description="Fibronectin type-III" evidence="18">
    <location>
        <begin position="3405"/>
        <end position="3491"/>
    </location>
</feature>
<feature type="disulfide bond" evidence="13">
    <location>
        <begin position="771"/>
        <end position="788"/>
    </location>
</feature>
<feature type="domain" description="Laminin EGF-like" evidence="17">
    <location>
        <begin position="818"/>
        <end position="869"/>
    </location>
</feature>
<dbReference type="InterPro" id="IPR003961">
    <property type="entry name" value="FN3_dom"/>
</dbReference>
<feature type="domain" description="Fibronectin type-III" evidence="18">
    <location>
        <begin position="4169"/>
        <end position="4261"/>
    </location>
</feature>
<dbReference type="FunFam" id="2.60.40.10:FF:001030">
    <property type="entry name" value="Usherin"/>
    <property type="match status" value="1"/>
</dbReference>
<keyword evidence="15" id="KW-1133">Transmembrane helix</keyword>
<evidence type="ECO:0000256" key="6">
    <source>
        <dbReference type="ARBA" id="ARBA00022737"/>
    </source>
</evidence>
<dbReference type="PRINTS" id="PR00011">
    <property type="entry name" value="EGFLAMININ"/>
</dbReference>
<dbReference type="SMART" id="SM00282">
    <property type="entry name" value="LamG"/>
    <property type="match status" value="2"/>
</dbReference>
<feature type="domain" description="Fibronectin type-III" evidence="18">
    <location>
        <begin position="4438"/>
        <end position="4537"/>
    </location>
</feature>
<evidence type="ECO:0000259" key="19">
    <source>
        <dbReference type="PROSITE" id="PS51117"/>
    </source>
</evidence>
<evidence type="ECO:0000259" key="18">
    <source>
        <dbReference type="PROSITE" id="PS50853"/>
    </source>
</evidence>
<feature type="domain" description="Fibronectin type-III" evidence="18">
    <location>
        <begin position="2244"/>
        <end position="2338"/>
    </location>
</feature>
<dbReference type="Pfam" id="PF00053">
    <property type="entry name" value="EGF_laminin"/>
    <property type="match status" value="8"/>
</dbReference>
<dbReference type="FunFam" id="2.60.40.10:FF:001716">
    <property type="entry name" value="Usherin"/>
    <property type="match status" value="1"/>
</dbReference>
<feature type="domain" description="Laminin EGF-like" evidence="17">
    <location>
        <begin position="623"/>
        <end position="675"/>
    </location>
</feature>
<dbReference type="FunFam" id="2.60.40.10:FF:001168">
    <property type="entry name" value="Usherin"/>
    <property type="match status" value="1"/>
</dbReference>
<comment type="subcellular location">
    <subcellularLocation>
        <location evidence="1">Cell projection</location>
    </subcellularLocation>
    <subcellularLocation>
        <location evidence="2">Photoreceptor inner segment</location>
    </subcellularLocation>
    <subcellularLocation>
        <location evidence="3">Secreted</location>
    </subcellularLocation>
</comment>
<dbReference type="Gene3D" id="2.10.25.10">
    <property type="entry name" value="Laminin"/>
    <property type="match status" value="7"/>
</dbReference>
<dbReference type="FunFam" id="2.60.40.10:FF:001176">
    <property type="entry name" value="Usherin"/>
    <property type="match status" value="1"/>
</dbReference>
<keyword evidence="9" id="KW-0966">Cell projection</keyword>
<feature type="domain" description="Fibronectin type-III" evidence="18">
    <location>
        <begin position="3492"/>
        <end position="3585"/>
    </location>
</feature>
<evidence type="ECO:0000256" key="2">
    <source>
        <dbReference type="ARBA" id="ARBA00004437"/>
    </source>
</evidence>
<dbReference type="FunFam" id="2.10.25.10:FF:000094">
    <property type="entry name" value="Laminin subunit alpha-2"/>
    <property type="match status" value="1"/>
</dbReference>
<dbReference type="InterPro" id="IPR001791">
    <property type="entry name" value="Laminin_G"/>
</dbReference>
<dbReference type="CDD" id="cd00110">
    <property type="entry name" value="LamG"/>
    <property type="match status" value="2"/>
</dbReference>
<dbReference type="Pfam" id="PF02210">
    <property type="entry name" value="Laminin_G_2"/>
    <property type="match status" value="2"/>
</dbReference>
<evidence type="ECO:0000256" key="11">
    <source>
        <dbReference type="ARBA" id="ARBA00080960"/>
    </source>
</evidence>
<dbReference type="SUPFAM" id="SSF49899">
    <property type="entry name" value="Concanavalin A-like lectins/glucanases"/>
    <property type="match status" value="3"/>
</dbReference>
<feature type="disulfide bond" evidence="13">
    <location>
        <begin position="893"/>
        <end position="902"/>
    </location>
</feature>
<dbReference type="GeneTree" id="ENSGT00940000158456"/>
<keyword evidence="6" id="KW-0677">Repeat</keyword>
<evidence type="ECO:0000256" key="7">
    <source>
        <dbReference type="ARBA" id="ARBA00023157"/>
    </source>
</evidence>
<evidence type="ECO:0000256" key="9">
    <source>
        <dbReference type="ARBA" id="ARBA00023273"/>
    </source>
</evidence>
<feature type="domain" description="Laminin EGF-like" evidence="17">
    <location>
        <begin position="870"/>
        <end position="921"/>
    </location>
</feature>
<feature type="domain" description="Fibronectin type-III" evidence="18">
    <location>
        <begin position="3870"/>
        <end position="3970"/>
    </location>
</feature>
<feature type="disulfide bond" evidence="13">
    <location>
        <begin position="922"/>
        <end position="934"/>
    </location>
</feature>
<dbReference type="PANTHER" id="PTHR46957:SF7">
    <property type="entry name" value="USHERIN"/>
    <property type="match status" value="1"/>
</dbReference>
<reference evidence="20" key="2">
    <citation type="submission" date="2025-08" db="UniProtKB">
        <authorList>
            <consortium name="Ensembl"/>
        </authorList>
    </citation>
    <scope>IDENTIFICATION</scope>
</reference>
<dbReference type="GO" id="GO:0032391">
    <property type="term" value="C:photoreceptor connecting cilium"/>
    <property type="evidence" value="ECO:0007669"/>
    <property type="project" value="UniProtKB-ARBA"/>
</dbReference>
<feature type="domain" description="Fibronectin type-III" evidence="18">
    <location>
        <begin position="1972"/>
        <end position="2061"/>
    </location>
</feature>
<feature type="domain" description="Fibronectin type-III" evidence="18">
    <location>
        <begin position="1871"/>
        <end position="1971"/>
    </location>
</feature>
<keyword evidence="5" id="KW-0732">Signal</keyword>
<dbReference type="InterPro" id="IPR036116">
    <property type="entry name" value="FN3_sf"/>
</dbReference>
<evidence type="ECO:0000256" key="3">
    <source>
        <dbReference type="ARBA" id="ARBA00004613"/>
    </source>
</evidence>
<feature type="domain" description="Fibronectin type-III" evidence="18">
    <location>
        <begin position="2062"/>
        <end position="2152"/>
    </location>
</feature>
<feature type="domain" description="Fibronectin type-III" evidence="18">
    <location>
        <begin position="4641"/>
        <end position="4733"/>
    </location>
</feature>
<dbReference type="PROSITE" id="PS50853">
    <property type="entry name" value="FN3"/>
    <property type="match status" value="32"/>
</dbReference>
<evidence type="ECO:0000256" key="10">
    <source>
        <dbReference type="ARBA" id="ARBA00023292"/>
    </source>
</evidence>
<feature type="disulfide bond" evidence="13">
    <location>
        <begin position="790"/>
        <end position="799"/>
    </location>
</feature>
<dbReference type="SMART" id="SM00060">
    <property type="entry name" value="FN3"/>
    <property type="match status" value="33"/>
</dbReference>
<dbReference type="FunFam" id="2.10.25.10:FF:000412">
    <property type="entry name" value="Usherin"/>
    <property type="match status" value="1"/>
</dbReference>
<feature type="domain" description="Fibronectin type-III" evidence="18">
    <location>
        <begin position="3677"/>
        <end position="3768"/>
    </location>
</feature>
<feature type="domain" description="Fibronectin type-III" evidence="18">
    <location>
        <begin position="2924"/>
        <end position="3014"/>
    </location>
</feature>
<keyword evidence="10 13" id="KW-0424">Laminin EGF-like domain</keyword>
<dbReference type="GO" id="GO:0001917">
    <property type="term" value="C:photoreceptor inner segment"/>
    <property type="evidence" value="ECO:0007669"/>
    <property type="project" value="UniProtKB-SubCell"/>
</dbReference>
<dbReference type="InterPro" id="IPR013783">
    <property type="entry name" value="Ig-like_fold"/>
</dbReference>
<dbReference type="CDD" id="cd00063">
    <property type="entry name" value="FN3"/>
    <property type="match status" value="31"/>
</dbReference>
<feature type="disulfide bond" evidence="13">
    <location>
        <begin position="905"/>
        <end position="919"/>
    </location>
</feature>
<dbReference type="InterPro" id="IPR013320">
    <property type="entry name" value="ConA-like_dom_sf"/>
</dbReference>
<dbReference type="SMART" id="SM00180">
    <property type="entry name" value="EGF_Lam"/>
    <property type="match status" value="8"/>
</dbReference>
<feature type="domain" description="Fibronectin type-III" evidence="18">
    <location>
        <begin position="2630"/>
        <end position="2721"/>
    </location>
</feature>
<dbReference type="FunFam" id="2.60.40.10:FF:001227">
    <property type="entry name" value="Usherin"/>
    <property type="match status" value="1"/>
</dbReference>
<dbReference type="Pfam" id="PF13385">
    <property type="entry name" value="Laminin_G_3"/>
    <property type="match status" value="1"/>
</dbReference>
<feature type="disulfide bond" evidence="13">
    <location>
        <begin position="924"/>
        <end position="941"/>
    </location>
</feature>
<feature type="domain" description="Fibronectin type-III" evidence="18">
    <location>
        <begin position="2153"/>
        <end position="2243"/>
    </location>
</feature>
<dbReference type="Ensembl" id="ENSDCDT00010007336.1">
    <property type="protein sequence ID" value="ENSDCDP00010007096.1"/>
    <property type="gene ID" value="ENSDCDG00010002990.1"/>
</dbReference>
<gene>
    <name evidence="20" type="primary">USH2A</name>
</gene>
<dbReference type="FunFam" id="2.60.40.10:FF:001100">
    <property type="entry name" value="Usherin"/>
    <property type="match status" value="1"/>
</dbReference>
<dbReference type="FunFam" id="2.60.40.10:FF:001379">
    <property type="entry name" value="Usherin"/>
    <property type="match status" value="1"/>
</dbReference>
<protein>
    <recommendedName>
        <fullName evidence="11">Usher syndrome type IIa protein homolog</fullName>
    </recommendedName>
    <alternativeName>
        <fullName evidence="12">Usher syndrome type-2A protein homolog</fullName>
    </alternativeName>
</protein>
<feature type="region of interest" description="Disordered" evidence="14">
    <location>
        <begin position="1955"/>
        <end position="1980"/>
    </location>
</feature>
<evidence type="ECO:0000313" key="21">
    <source>
        <dbReference type="Proteomes" id="UP000694580"/>
    </source>
</evidence>
<feature type="domain" description="Fibronectin type-III" evidence="18">
    <location>
        <begin position="2342"/>
        <end position="2438"/>
    </location>
</feature>
<dbReference type="Gene3D" id="2.60.120.200">
    <property type="match status" value="3"/>
</dbReference>
<feature type="domain" description="Fibronectin type-III" evidence="18">
    <location>
        <begin position="3769"/>
        <end position="3869"/>
    </location>
</feature>
<dbReference type="PROSITE" id="PS50027">
    <property type="entry name" value="EGF_LAM_2"/>
    <property type="match status" value="5"/>
</dbReference>
<keyword evidence="21" id="KW-1185">Reference proteome</keyword>
<dbReference type="Gene3D" id="2.60.120.260">
    <property type="entry name" value="Galactose-binding domain-like"/>
    <property type="match status" value="1"/>
</dbReference>